<keyword evidence="5" id="KW-0460">Magnesium</keyword>
<dbReference type="InterPro" id="IPR043519">
    <property type="entry name" value="NT_sf"/>
</dbReference>
<feature type="compositionally biased region" description="Basic and acidic residues" evidence="8">
    <location>
        <begin position="53"/>
        <end position="71"/>
    </location>
</feature>
<proteinExistence type="predicted"/>
<dbReference type="SUPFAM" id="SSF81301">
    <property type="entry name" value="Nucleotidyltransferase"/>
    <property type="match status" value="1"/>
</dbReference>
<dbReference type="InterPro" id="IPR002058">
    <property type="entry name" value="PAP_assoc"/>
</dbReference>
<reference evidence="10" key="1">
    <citation type="submission" date="2022-11" db="EMBL/GenBank/DDBJ databases">
        <authorList>
            <person name="Kikuchi T."/>
        </authorList>
    </citation>
    <scope>NUCLEOTIDE SEQUENCE</scope>
    <source>
        <strain evidence="10">PS1010</strain>
    </source>
</reference>
<gene>
    <name evidence="10" type="ORF">CAMP_LOCUS6596</name>
</gene>
<feature type="domain" description="CCHC-type" evidence="9">
    <location>
        <begin position="1403"/>
        <end position="1418"/>
    </location>
</feature>
<dbReference type="InterPro" id="IPR054708">
    <property type="entry name" value="MTPAP-like_central"/>
</dbReference>
<feature type="compositionally biased region" description="Basic and acidic residues" evidence="8">
    <location>
        <begin position="1475"/>
        <end position="1496"/>
    </location>
</feature>
<keyword evidence="11" id="KW-1185">Reference proteome</keyword>
<dbReference type="InterPro" id="IPR001878">
    <property type="entry name" value="Znf_CCHC"/>
</dbReference>
<evidence type="ECO:0000256" key="7">
    <source>
        <dbReference type="SAM" id="Coils"/>
    </source>
</evidence>
<dbReference type="SUPFAM" id="SSF57756">
    <property type="entry name" value="Retrovirus zinc finger-like domains"/>
    <property type="match status" value="1"/>
</dbReference>
<dbReference type="GO" id="GO:0003676">
    <property type="term" value="F:nucleic acid binding"/>
    <property type="evidence" value="ECO:0007669"/>
    <property type="project" value="InterPro"/>
</dbReference>
<dbReference type="GO" id="GO:0008270">
    <property type="term" value="F:zinc ion binding"/>
    <property type="evidence" value="ECO:0007669"/>
    <property type="project" value="UniProtKB-KW"/>
</dbReference>
<dbReference type="Gene3D" id="3.30.460.10">
    <property type="entry name" value="Beta Polymerase, domain 2"/>
    <property type="match status" value="1"/>
</dbReference>
<evidence type="ECO:0000256" key="3">
    <source>
        <dbReference type="ARBA" id="ARBA00022679"/>
    </source>
</evidence>
<evidence type="ECO:0000256" key="8">
    <source>
        <dbReference type="SAM" id="MobiDB-lite"/>
    </source>
</evidence>
<dbReference type="CDD" id="cd05402">
    <property type="entry name" value="NT_PAP_TUTase"/>
    <property type="match status" value="1"/>
</dbReference>
<feature type="region of interest" description="Disordered" evidence="8">
    <location>
        <begin position="679"/>
        <end position="723"/>
    </location>
</feature>
<dbReference type="GO" id="GO:0031123">
    <property type="term" value="P:RNA 3'-end processing"/>
    <property type="evidence" value="ECO:0007669"/>
    <property type="project" value="TreeGrafter"/>
</dbReference>
<evidence type="ECO:0000256" key="4">
    <source>
        <dbReference type="ARBA" id="ARBA00022723"/>
    </source>
</evidence>
<dbReference type="GO" id="GO:0019899">
    <property type="term" value="F:enzyme binding"/>
    <property type="evidence" value="ECO:0007669"/>
    <property type="project" value="UniProtKB-ARBA"/>
</dbReference>
<sequence length="1496" mass="172379">MKNTEGGAEDNNKKGGGGNNRNRKGRGAGGGNEDPTTSYTILKAVRAPQEPVDLARIKGDQQKKNNQRWDAKSGPTRNSNISASTPRNYQQNRSAIKPLIPPEPQALMGIRLDRDPRESTENAASNHSLTSVLSHLSEKQKAANEMQRSRYYRSENLGHLPPTNEIIEKCCQFSKADFVTEKNQAILIDKKFDLMITSCSSRCNAISIRVKSQHQDDTFAVCALLFATSTEQEIREACLECIDMFSNTAYRKNERTQFSKCSEPYLTKCQIRPLFEPAESFPEALYYCNRCDFHINSVAHAKMHLEQSSHFDDVERQEQREKLLRDTPQPSREQYLAATNYLNAIVEEERKKRKISTEKIAEILDFLSNRLFPSLECNNFALKPFGSTQYDVFLADSDLNIAFFIDDLDMSQLFDFYGRIVETLNGFQEEIGNSADLVTDGSNSQVSFNFRGEIVVRLCSGTNTICKAQLCFTNLMKVYTQVNPAICEFMMLVRLWAVKVGIDSKNKQRVGLPRYGFDIISIHYLQQSGHLPVLHELVEKDSEEQQENVIEEARERRIRQMSNYLSDIQMIKSRFESKKSWEIGKIWISFLKYLIEKHRDIVIQITQFQPMSKEQTRWNKKSYHVVDPFRADNVLTIPKVTPWLSFYFNCVLSTFRCFAIPRNSMGSLVSLDFYQNKVSSPTKKSSQNTAKKKLQQQQETPCQNNKKGTTTPRLDTPTTAEKQMDSNFDEQLFNAEIRRKSLEILETLRFDNVPCMKLTAEHTEIDEHRNSMYSRRTMIRVRRICGRIEEVGMLESLMKEGLLKKKRKKSARKLVGAFSFEAAEIQEDEVFNFEPLQKEAEAEIADDAEIVAENFDAEIPTDEIPSENPSPAEIFKKNLEKRSATPPVESSWQHWSSQYSTPEDASSAAATWRPVFSTPTTDLAENLENSLKITKKPPCEFGEFQGPSNFLSKTAAKNEIRAVDDLICYEEFFIRQDFDERQIRELRKGMGETDYRFTFEPKDLTGGYEMEVKCSSCDGNHIVDNCPSMEIPPVEKFAKRTKEEIRELDEIIDKYYQDNTINESRLRLLENQVKNLENHLRSTYRKDVVLTIFGSVMTGIGVNKSDIDVCLRFGQSYEQPEDRDAERKLNLAPVDVISQVAEKLRRAKMTRKVQPILTAKVPIVKFQLKLDYDLYVDADISYYNILALYNTKLLRSYTLWSADNKFAKLGLFVKNWAKQCDIGDASKGSISSYAHIILLLSYLQKCDPQVLPRLQEDFRDSTTEKRIVENWDTYFYEGEPKPYLNNQKTCAELLLGFFDYYSRFDFRHFVIQCRREENLSKLEKQWTKPLSIEDPFDLHHNLGSGVTRKMFAFIHRTFICSRKVFMSAKIRDTIPRDDQFIDNYRRELLRSCSQGHAPSDRQCHICAKIGHFAESCPKRIAQREAKRNRFSSVSTVGSSTQNAGGSGYHSSKNRPNFSPNPNNNTPKKGGSNNKEQQEQKKVDPKFLEYHKRTVYH</sequence>
<dbReference type="GO" id="GO:0005737">
    <property type="term" value="C:cytoplasm"/>
    <property type="evidence" value="ECO:0007669"/>
    <property type="project" value="UniProtKB-ARBA"/>
</dbReference>
<evidence type="ECO:0000256" key="6">
    <source>
        <dbReference type="PROSITE-ProRule" id="PRU00047"/>
    </source>
</evidence>
<keyword evidence="3" id="KW-0808">Transferase</keyword>
<feature type="compositionally biased region" description="Polar residues" evidence="8">
    <location>
        <begin position="75"/>
        <end position="90"/>
    </location>
</feature>
<evidence type="ECO:0000313" key="10">
    <source>
        <dbReference type="EMBL" id="CAI5443959.1"/>
    </source>
</evidence>
<dbReference type="GO" id="GO:1990817">
    <property type="term" value="F:poly(A) RNA polymerase activity"/>
    <property type="evidence" value="ECO:0007669"/>
    <property type="project" value="UniProtKB-ARBA"/>
</dbReference>
<dbReference type="PANTHER" id="PTHR12271">
    <property type="entry name" value="POLY A POLYMERASE CID PAP -RELATED"/>
    <property type="match status" value="1"/>
</dbReference>
<dbReference type="Proteomes" id="UP001152747">
    <property type="component" value="Unassembled WGS sequence"/>
</dbReference>
<feature type="region of interest" description="Disordered" evidence="8">
    <location>
        <begin position="1"/>
        <end position="90"/>
    </location>
</feature>
<organism evidence="10 11">
    <name type="scientific">Caenorhabditis angaria</name>
    <dbReference type="NCBI Taxonomy" id="860376"/>
    <lineage>
        <taxon>Eukaryota</taxon>
        <taxon>Metazoa</taxon>
        <taxon>Ecdysozoa</taxon>
        <taxon>Nematoda</taxon>
        <taxon>Chromadorea</taxon>
        <taxon>Rhabditida</taxon>
        <taxon>Rhabditina</taxon>
        <taxon>Rhabditomorpha</taxon>
        <taxon>Rhabditoidea</taxon>
        <taxon>Rhabditidae</taxon>
        <taxon>Peloderinae</taxon>
        <taxon>Caenorhabditis</taxon>
    </lineage>
</organism>
<keyword evidence="4" id="KW-0479">Metal-binding</keyword>
<evidence type="ECO:0000256" key="5">
    <source>
        <dbReference type="ARBA" id="ARBA00022842"/>
    </source>
</evidence>
<feature type="region of interest" description="Disordered" evidence="8">
    <location>
        <begin position="116"/>
        <end position="149"/>
    </location>
</feature>
<keyword evidence="7" id="KW-0175">Coiled coil</keyword>
<dbReference type="PANTHER" id="PTHR12271:SF66">
    <property type="entry name" value="TERMINAL URIDYLYLTRANSFERASE TAILOR"/>
    <property type="match status" value="1"/>
</dbReference>
<keyword evidence="6" id="KW-0863">Zinc-finger</keyword>
<dbReference type="OrthoDB" id="407432at2759"/>
<name>A0A9P1IER9_9PELO</name>
<dbReference type="SUPFAM" id="SSF81631">
    <property type="entry name" value="PAP/OAS1 substrate-binding domain"/>
    <property type="match status" value="2"/>
</dbReference>
<dbReference type="Pfam" id="PF22600">
    <property type="entry name" value="MTPAP-like_central"/>
    <property type="match status" value="1"/>
</dbReference>
<comment type="cofactor">
    <cofactor evidence="2">
        <name>Mg(2+)</name>
        <dbReference type="ChEBI" id="CHEBI:18420"/>
    </cofactor>
</comment>
<dbReference type="InterPro" id="IPR013087">
    <property type="entry name" value="Znf_C2H2_type"/>
</dbReference>
<evidence type="ECO:0000256" key="1">
    <source>
        <dbReference type="ARBA" id="ARBA00001936"/>
    </source>
</evidence>
<dbReference type="Gene3D" id="1.10.1410.10">
    <property type="match status" value="2"/>
</dbReference>
<feature type="compositionally biased region" description="Low complexity" evidence="8">
    <location>
        <begin position="1453"/>
        <end position="1474"/>
    </location>
</feature>
<comment type="cofactor">
    <cofactor evidence="1">
        <name>Mn(2+)</name>
        <dbReference type="ChEBI" id="CHEBI:29035"/>
    </cofactor>
</comment>
<dbReference type="Pfam" id="PF03828">
    <property type="entry name" value="PAP_assoc"/>
    <property type="match status" value="1"/>
</dbReference>
<dbReference type="PROSITE" id="PS00028">
    <property type="entry name" value="ZINC_FINGER_C2H2_1"/>
    <property type="match status" value="1"/>
</dbReference>
<evidence type="ECO:0000256" key="2">
    <source>
        <dbReference type="ARBA" id="ARBA00001946"/>
    </source>
</evidence>
<dbReference type="PROSITE" id="PS50158">
    <property type="entry name" value="ZF_CCHC"/>
    <property type="match status" value="1"/>
</dbReference>
<dbReference type="GO" id="GO:0050265">
    <property type="term" value="F:RNA uridylyltransferase activity"/>
    <property type="evidence" value="ECO:0007669"/>
    <property type="project" value="TreeGrafter"/>
</dbReference>
<feature type="region of interest" description="Disordered" evidence="8">
    <location>
        <begin position="1425"/>
        <end position="1496"/>
    </location>
</feature>
<dbReference type="EMBL" id="CANHGI010000003">
    <property type="protein sequence ID" value="CAI5443959.1"/>
    <property type="molecule type" value="Genomic_DNA"/>
</dbReference>
<evidence type="ECO:0000259" key="9">
    <source>
        <dbReference type="PROSITE" id="PS50158"/>
    </source>
</evidence>
<feature type="compositionally biased region" description="Polar residues" evidence="8">
    <location>
        <begin position="1430"/>
        <end position="1443"/>
    </location>
</feature>
<accession>A0A9P1IER9</accession>
<dbReference type="InterPro" id="IPR036875">
    <property type="entry name" value="Znf_CCHC_sf"/>
</dbReference>
<feature type="compositionally biased region" description="Polar residues" evidence="8">
    <location>
        <begin position="121"/>
        <end position="134"/>
    </location>
</feature>
<protein>
    <recommendedName>
        <fullName evidence="9">CCHC-type domain-containing protein</fullName>
    </recommendedName>
</protein>
<keyword evidence="6" id="KW-0862">Zinc</keyword>
<evidence type="ECO:0000313" key="11">
    <source>
        <dbReference type="Proteomes" id="UP001152747"/>
    </source>
</evidence>
<feature type="compositionally biased region" description="Low complexity" evidence="8">
    <location>
        <begin position="709"/>
        <end position="719"/>
    </location>
</feature>
<feature type="coiled-coil region" evidence="7">
    <location>
        <begin position="1038"/>
        <end position="1086"/>
    </location>
</feature>
<comment type="caution">
    <text evidence="10">The sequence shown here is derived from an EMBL/GenBank/DDBJ whole genome shotgun (WGS) entry which is preliminary data.</text>
</comment>
<feature type="compositionally biased region" description="Polar residues" evidence="8">
    <location>
        <begin position="679"/>
        <end position="708"/>
    </location>
</feature>